<reference evidence="2 3" key="1">
    <citation type="submission" date="2019-07" db="EMBL/GenBank/DDBJ databases">
        <title>Whole genome shotgun sequence of Oceanobacillus sojae NBRC 105379.</title>
        <authorList>
            <person name="Hosoyama A."/>
            <person name="Uohara A."/>
            <person name="Ohji S."/>
            <person name="Ichikawa N."/>
        </authorList>
    </citation>
    <scope>NUCLEOTIDE SEQUENCE [LARGE SCALE GENOMIC DNA]</scope>
    <source>
        <strain evidence="2 3">NBRC 105379</strain>
    </source>
</reference>
<feature type="signal peptide" evidence="1">
    <location>
        <begin position="1"/>
        <end position="25"/>
    </location>
</feature>
<sequence>MKKYFLSIATLFLLSLVIGGANVIADNSDDIDYDQIKEQMRQDGSSENDIENVIKKLKDGKTLDSQKPENENKAFISNEQIEEQMKEFNATEEGIQDQIIRYDDGSYSKVELEVLDIEKDEIVTQDANGQFMTIRAKGDDILTQAEYTARLYIDTHTGGSNYIDSVSNYSIRVNIGNYEDPNLLISRKTEHRSEGISAKSYLTFKRVAPASAVTYYLRVHTGESIGDQYGIWVDFNGKGGSYE</sequence>
<dbReference type="EMBL" id="BJYM01000005">
    <property type="protein sequence ID" value="GEN86786.1"/>
    <property type="molecule type" value="Genomic_DNA"/>
</dbReference>
<evidence type="ECO:0000313" key="2">
    <source>
        <dbReference type="EMBL" id="GEN86786.1"/>
    </source>
</evidence>
<dbReference type="AlphaFoldDB" id="A0A511ZH62"/>
<keyword evidence="3" id="KW-1185">Reference proteome</keyword>
<evidence type="ECO:0000313" key="3">
    <source>
        <dbReference type="Proteomes" id="UP000321558"/>
    </source>
</evidence>
<gene>
    <name evidence="2" type="ORF">OSO01_15250</name>
</gene>
<accession>A0A511ZH62</accession>
<dbReference type="RefSeq" id="WP_147209816.1">
    <property type="nucleotide sequence ID" value="NZ_BJYM01000005.1"/>
</dbReference>
<keyword evidence="1" id="KW-0732">Signal</keyword>
<comment type="caution">
    <text evidence="2">The sequence shown here is derived from an EMBL/GenBank/DDBJ whole genome shotgun (WGS) entry which is preliminary data.</text>
</comment>
<dbReference type="OrthoDB" id="9849318at2"/>
<proteinExistence type="predicted"/>
<feature type="chain" id="PRO_5022061865" evidence="1">
    <location>
        <begin position="26"/>
        <end position="243"/>
    </location>
</feature>
<name>A0A511ZH62_9BACI</name>
<organism evidence="2 3">
    <name type="scientific">Oceanobacillus sojae</name>
    <dbReference type="NCBI Taxonomy" id="582851"/>
    <lineage>
        <taxon>Bacteria</taxon>
        <taxon>Bacillati</taxon>
        <taxon>Bacillota</taxon>
        <taxon>Bacilli</taxon>
        <taxon>Bacillales</taxon>
        <taxon>Bacillaceae</taxon>
        <taxon>Oceanobacillus</taxon>
    </lineage>
</organism>
<dbReference type="Proteomes" id="UP000321558">
    <property type="component" value="Unassembled WGS sequence"/>
</dbReference>
<protein>
    <submittedName>
        <fullName evidence="2">Uncharacterized protein</fullName>
    </submittedName>
</protein>
<evidence type="ECO:0000256" key="1">
    <source>
        <dbReference type="SAM" id="SignalP"/>
    </source>
</evidence>